<keyword evidence="3" id="KW-1185">Reference proteome</keyword>
<dbReference type="InterPro" id="IPR052936">
    <property type="entry name" value="Jasmonate_Hydroxylase-like"/>
</dbReference>
<reference evidence="2 3" key="1">
    <citation type="submission" date="2019-05" db="EMBL/GenBank/DDBJ databases">
        <authorList>
            <consortium name="Science for Life Laboratories"/>
        </authorList>
    </citation>
    <scope>NUCLEOTIDE SEQUENCE [LARGE SCALE GENOMIC DNA]</scope>
    <source>
        <strain evidence="2">Soil9</strain>
    </source>
</reference>
<dbReference type="AlphaFoldDB" id="A0A6P2D8F3"/>
<dbReference type="InterPro" id="IPR011008">
    <property type="entry name" value="Dimeric_a/b-barrel"/>
</dbReference>
<sequence>MPEPPYYAIIFTSRRRVQPGDGYGETADRMEELAAQQPGFLGVESARGADGLGITVSYWATLADVRAWGRHAEHLLAQKFGREKWYQWFALRVSRVEHATEFTHSEDASAPHEA</sequence>
<protein>
    <recommendedName>
        <fullName evidence="1">ABM domain-containing protein</fullName>
    </recommendedName>
</protein>
<dbReference type="EMBL" id="LR593886">
    <property type="protein sequence ID" value="VTR95760.1"/>
    <property type="molecule type" value="Genomic_DNA"/>
</dbReference>
<dbReference type="PANTHER" id="PTHR37811:SF2">
    <property type="entry name" value="ABM DOMAIN-CONTAINING PROTEIN"/>
    <property type="match status" value="1"/>
</dbReference>
<dbReference type="Proteomes" id="UP000464178">
    <property type="component" value="Chromosome"/>
</dbReference>
<name>A0A6P2D8F3_9BACT</name>
<dbReference type="SUPFAM" id="SSF54909">
    <property type="entry name" value="Dimeric alpha+beta barrel"/>
    <property type="match status" value="1"/>
</dbReference>
<dbReference type="PANTHER" id="PTHR37811">
    <property type="entry name" value="BLL5343 PROTEIN"/>
    <property type="match status" value="1"/>
</dbReference>
<dbReference type="InterPro" id="IPR007138">
    <property type="entry name" value="ABM_dom"/>
</dbReference>
<evidence type="ECO:0000313" key="2">
    <source>
        <dbReference type="EMBL" id="VTR95760.1"/>
    </source>
</evidence>
<accession>A0A6P2D8F3</accession>
<dbReference type="Gene3D" id="3.30.70.100">
    <property type="match status" value="1"/>
</dbReference>
<gene>
    <name evidence="2" type="ORF">SOIL9_19540</name>
</gene>
<proteinExistence type="predicted"/>
<feature type="domain" description="ABM" evidence="1">
    <location>
        <begin position="26"/>
        <end position="78"/>
    </location>
</feature>
<evidence type="ECO:0000259" key="1">
    <source>
        <dbReference type="Pfam" id="PF03992"/>
    </source>
</evidence>
<evidence type="ECO:0000313" key="3">
    <source>
        <dbReference type="Proteomes" id="UP000464178"/>
    </source>
</evidence>
<dbReference type="KEGG" id="gms:SOIL9_19540"/>
<organism evidence="2 3">
    <name type="scientific">Gemmata massiliana</name>
    <dbReference type="NCBI Taxonomy" id="1210884"/>
    <lineage>
        <taxon>Bacteria</taxon>
        <taxon>Pseudomonadati</taxon>
        <taxon>Planctomycetota</taxon>
        <taxon>Planctomycetia</taxon>
        <taxon>Gemmatales</taxon>
        <taxon>Gemmataceae</taxon>
        <taxon>Gemmata</taxon>
    </lineage>
</organism>
<dbReference type="Pfam" id="PF03992">
    <property type="entry name" value="ABM"/>
    <property type="match status" value="1"/>
</dbReference>